<dbReference type="EMBL" id="JAEQNA010000001">
    <property type="protein sequence ID" value="MBL0420056.1"/>
    <property type="molecule type" value="Genomic_DNA"/>
</dbReference>
<evidence type="ECO:0000256" key="1">
    <source>
        <dbReference type="ARBA" id="ARBA00005254"/>
    </source>
</evidence>
<proteinExistence type="inferred from homology"/>
<dbReference type="Proteomes" id="UP000613011">
    <property type="component" value="Unassembled WGS sequence"/>
</dbReference>
<protein>
    <recommendedName>
        <fullName evidence="5">Enoyl-CoA hydratase</fullName>
    </recommendedName>
</protein>
<keyword evidence="4" id="KW-1185">Reference proteome</keyword>
<evidence type="ECO:0000256" key="2">
    <source>
        <dbReference type="ARBA" id="ARBA00023239"/>
    </source>
</evidence>
<gene>
    <name evidence="3" type="ORF">JI739_06815</name>
</gene>
<dbReference type="PANTHER" id="PTHR11941">
    <property type="entry name" value="ENOYL-COA HYDRATASE-RELATED"/>
    <property type="match status" value="1"/>
</dbReference>
<dbReference type="GO" id="GO:0006635">
    <property type="term" value="P:fatty acid beta-oxidation"/>
    <property type="evidence" value="ECO:0007669"/>
    <property type="project" value="TreeGrafter"/>
</dbReference>
<dbReference type="InterPro" id="IPR014748">
    <property type="entry name" value="Enoyl-CoA_hydra_C"/>
</dbReference>
<dbReference type="PANTHER" id="PTHR11941:SF54">
    <property type="entry name" value="ENOYL-COA HYDRATASE, MITOCHONDRIAL"/>
    <property type="match status" value="1"/>
</dbReference>
<keyword evidence="2" id="KW-0456">Lyase</keyword>
<comment type="caution">
    <text evidence="3">The sequence shown here is derived from an EMBL/GenBank/DDBJ whole genome shotgun (WGS) entry which is preliminary data.</text>
</comment>
<dbReference type="SUPFAM" id="SSF52096">
    <property type="entry name" value="ClpP/crotonase"/>
    <property type="match status" value="1"/>
</dbReference>
<dbReference type="GO" id="GO:0016836">
    <property type="term" value="F:hydro-lyase activity"/>
    <property type="evidence" value="ECO:0007669"/>
    <property type="project" value="UniProtKB-ARBA"/>
</dbReference>
<name>A0A936ZPH3_9BURK</name>
<comment type="similarity">
    <text evidence="1">Belongs to the enoyl-CoA hydratase/isomerase family.</text>
</comment>
<dbReference type="InterPro" id="IPR001753">
    <property type="entry name" value="Enoyl-CoA_hydra/iso"/>
</dbReference>
<evidence type="ECO:0008006" key="5">
    <source>
        <dbReference type="Google" id="ProtNLM"/>
    </source>
</evidence>
<evidence type="ECO:0000313" key="3">
    <source>
        <dbReference type="EMBL" id="MBL0420056.1"/>
    </source>
</evidence>
<dbReference type="Pfam" id="PF00378">
    <property type="entry name" value="ECH_1"/>
    <property type="match status" value="1"/>
</dbReference>
<evidence type="ECO:0000313" key="4">
    <source>
        <dbReference type="Proteomes" id="UP000613011"/>
    </source>
</evidence>
<dbReference type="Gene3D" id="3.90.226.10">
    <property type="entry name" value="2-enoyl-CoA Hydratase, Chain A, domain 1"/>
    <property type="match status" value="1"/>
</dbReference>
<dbReference type="InterPro" id="IPR029045">
    <property type="entry name" value="ClpP/crotonase-like_dom_sf"/>
</dbReference>
<reference evidence="3" key="1">
    <citation type="submission" date="2021-01" db="EMBL/GenBank/DDBJ databases">
        <title>Ramlibacter sp. strain AW1 16S ribosomal RNA gene Genome sequencing and assembly.</title>
        <authorList>
            <person name="Kang M."/>
        </authorList>
    </citation>
    <scope>NUCLEOTIDE SEQUENCE</scope>
    <source>
        <strain evidence="3">AW1</strain>
    </source>
</reference>
<dbReference type="CDD" id="cd06558">
    <property type="entry name" value="crotonase-like"/>
    <property type="match status" value="1"/>
</dbReference>
<organism evidence="3 4">
    <name type="scientific">Ramlibacter aurantiacus</name>
    <dbReference type="NCBI Taxonomy" id="2801330"/>
    <lineage>
        <taxon>Bacteria</taxon>
        <taxon>Pseudomonadati</taxon>
        <taxon>Pseudomonadota</taxon>
        <taxon>Betaproteobacteria</taxon>
        <taxon>Burkholderiales</taxon>
        <taxon>Comamonadaceae</taxon>
        <taxon>Ramlibacter</taxon>
    </lineage>
</organism>
<dbReference type="AlphaFoldDB" id="A0A936ZPH3"/>
<dbReference type="Gene3D" id="1.10.12.10">
    <property type="entry name" value="Lyase 2-enoyl-coa Hydratase, Chain A, domain 2"/>
    <property type="match status" value="1"/>
</dbReference>
<sequence length="144" mass="15591">MHADILLAGRGARFGQPEVRVGLMPGGGATQRLVQAVGKFAAMNILLRGEPFGAPAALAMGLLTEMLDDDQVEPRALAIAIELAALPPLALQLVKEAVLEGLNSGLESGLRFERRSFQTVFSTEDKTEGIRARLDRREPRFRGR</sequence>
<accession>A0A936ZPH3</accession>
<dbReference type="FunFam" id="1.10.12.10:FF:000001">
    <property type="entry name" value="Probable enoyl-CoA hydratase, mitochondrial"/>
    <property type="match status" value="1"/>
</dbReference>